<feature type="transmembrane region" description="Helical" evidence="6">
    <location>
        <begin position="79"/>
        <end position="101"/>
    </location>
</feature>
<dbReference type="Pfam" id="PF20684">
    <property type="entry name" value="Fung_rhodopsin"/>
    <property type="match status" value="1"/>
</dbReference>
<dbReference type="GO" id="GO:0016020">
    <property type="term" value="C:membrane"/>
    <property type="evidence" value="ECO:0007669"/>
    <property type="project" value="UniProtKB-SubCell"/>
</dbReference>
<dbReference type="PANTHER" id="PTHR33048:SF47">
    <property type="entry name" value="INTEGRAL MEMBRANE PROTEIN-RELATED"/>
    <property type="match status" value="1"/>
</dbReference>
<dbReference type="GeneID" id="28961664"/>
<dbReference type="EMBL" id="DS231713">
    <property type="protein sequence ID" value="KNB13857.1"/>
    <property type="molecule type" value="Genomic_DNA"/>
</dbReference>
<dbReference type="PANTHER" id="PTHR33048">
    <property type="entry name" value="PTH11-LIKE INTEGRAL MEMBRANE PROTEIN (AFU_ORTHOLOGUE AFUA_5G11245)"/>
    <property type="match status" value="1"/>
</dbReference>
<feature type="transmembrane region" description="Helical" evidence="6">
    <location>
        <begin position="252"/>
        <end position="274"/>
    </location>
</feature>
<dbReference type="Proteomes" id="UP000009097">
    <property type="component" value="Unassembled WGS sequence"/>
</dbReference>
<organism evidence="8 9">
    <name type="scientific">Fusarium oxysporum f. sp. lycopersici (strain 4287 / CBS 123668 / FGSC 9935 / NRRL 34936)</name>
    <name type="common">Fusarium vascular wilt of tomato</name>
    <dbReference type="NCBI Taxonomy" id="426428"/>
    <lineage>
        <taxon>Eukaryota</taxon>
        <taxon>Fungi</taxon>
        <taxon>Dikarya</taxon>
        <taxon>Ascomycota</taxon>
        <taxon>Pezizomycotina</taxon>
        <taxon>Sordariomycetes</taxon>
        <taxon>Hypocreomycetidae</taxon>
        <taxon>Hypocreales</taxon>
        <taxon>Nectriaceae</taxon>
        <taxon>Fusarium</taxon>
        <taxon>Fusarium oxysporum species complex</taxon>
    </lineage>
</organism>
<feature type="domain" description="Rhodopsin" evidence="7">
    <location>
        <begin position="64"/>
        <end position="300"/>
    </location>
</feature>
<evidence type="ECO:0000256" key="6">
    <source>
        <dbReference type="SAM" id="Phobius"/>
    </source>
</evidence>
<dbReference type="AlphaFoldDB" id="A0A0J9WS88"/>
<feature type="transmembrane region" description="Helical" evidence="6">
    <location>
        <begin position="211"/>
        <end position="232"/>
    </location>
</feature>
<evidence type="ECO:0000256" key="3">
    <source>
        <dbReference type="ARBA" id="ARBA00022989"/>
    </source>
</evidence>
<dbReference type="InterPro" id="IPR052337">
    <property type="entry name" value="SAT4-like"/>
</dbReference>
<dbReference type="RefSeq" id="XP_018251902.1">
    <property type="nucleotide sequence ID" value="XM_018401285.1"/>
</dbReference>
<keyword evidence="4 6" id="KW-0472">Membrane</keyword>
<evidence type="ECO:0000256" key="1">
    <source>
        <dbReference type="ARBA" id="ARBA00004141"/>
    </source>
</evidence>
<evidence type="ECO:0000313" key="9">
    <source>
        <dbReference type="Proteomes" id="UP000009097"/>
    </source>
</evidence>
<proteinExistence type="inferred from homology"/>
<comment type="similarity">
    <text evidence="5">Belongs to the SAT4 family.</text>
</comment>
<reference evidence="8" key="1">
    <citation type="submission" date="2007-04" db="EMBL/GenBank/DDBJ databases">
        <authorList>
            <consortium name="The Broad Institute Genome Sequencing Platform"/>
            <person name="Birren B."/>
            <person name="Lander E."/>
            <person name="Galagan J."/>
            <person name="Nusbaum C."/>
            <person name="Devon K."/>
            <person name="Ma L.-J."/>
            <person name="Jaffe D."/>
            <person name="Butler J."/>
            <person name="Alvarez P."/>
            <person name="Gnerre S."/>
            <person name="Grabherr M."/>
            <person name="Kleber M."/>
            <person name="Mauceli E."/>
            <person name="Brockman W."/>
            <person name="MacCallum I.A."/>
            <person name="Young S."/>
            <person name="LaButti K."/>
            <person name="DeCaprio D."/>
            <person name="Crawford M."/>
            <person name="Koehrsen M."/>
            <person name="Engels R."/>
            <person name="Montgomery P."/>
            <person name="Pearson M."/>
            <person name="Howarth C."/>
            <person name="Larson L."/>
            <person name="White J."/>
            <person name="O'Leary S."/>
            <person name="Kodira C."/>
            <person name="Zeng Q."/>
            <person name="Yandava C."/>
            <person name="Alvarado L."/>
            <person name="Kistler C."/>
            <person name="Shim W.-B."/>
            <person name="Kang S."/>
            <person name="Woloshuk C."/>
        </authorList>
    </citation>
    <scope>NUCLEOTIDE SEQUENCE</scope>
    <source>
        <strain evidence="8">4287</strain>
    </source>
</reference>
<sequence length="356" mass="40362">MKEHYRLQSFVMYSTGQDIDVALPALEPPKGVMPDFDTPPNHNGQALVSIFVFAACSVLLDLLRTYWKMWWNRKRTWSYLAFAISEVLNSCALVTFCVSVYELYKFSQSPGYDVHTWNLRMGGLVEPVEFQRVYQSLSLAILACIKIAIQLEHCQVLADRISFKKLLWSGSLFIILLQVIYTLVIVGLVNRKRYDHNNIGEFCKSKPRCELFAIIGISDAIQLFTGLLIVALPQCVIWRMKIGWKQKLQPALAFGSGVIPCTVGFVSLVLTVIYSRRADYVWCIGRLQLLKNAEIACWFVYHAAKCVPQIVKEVRESLGRQKSVTGIPSQSSNKDFELENGLAGTESKETLWDSTL</sequence>
<accession>A0A0J9WS88</accession>
<evidence type="ECO:0000256" key="5">
    <source>
        <dbReference type="ARBA" id="ARBA00038359"/>
    </source>
</evidence>
<dbReference type="InterPro" id="IPR049326">
    <property type="entry name" value="Rhodopsin_dom_fungi"/>
</dbReference>
<reference evidence="8" key="2">
    <citation type="journal article" date="2010" name="Nature">
        <title>Comparative genomics reveals mobile pathogenicity chromosomes in Fusarium.</title>
        <authorList>
            <person name="Ma L.J."/>
            <person name="van der Does H.C."/>
            <person name="Borkovich K.A."/>
            <person name="Coleman J.J."/>
            <person name="Daboussi M.J."/>
            <person name="Di Pietro A."/>
            <person name="Dufresne M."/>
            <person name="Freitag M."/>
            <person name="Grabherr M."/>
            <person name="Henrissat B."/>
            <person name="Houterman P.M."/>
            <person name="Kang S."/>
            <person name="Shim W.B."/>
            <person name="Woloshuk C."/>
            <person name="Xie X."/>
            <person name="Xu J.R."/>
            <person name="Antoniw J."/>
            <person name="Baker S.E."/>
            <person name="Bluhm B.H."/>
            <person name="Breakspear A."/>
            <person name="Brown D.W."/>
            <person name="Butchko R.A."/>
            <person name="Chapman S."/>
            <person name="Coulson R."/>
            <person name="Coutinho P.M."/>
            <person name="Danchin E.G."/>
            <person name="Diener A."/>
            <person name="Gale L.R."/>
            <person name="Gardiner D.M."/>
            <person name="Goff S."/>
            <person name="Hammond-Kosack K.E."/>
            <person name="Hilburn K."/>
            <person name="Hua-Van A."/>
            <person name="Jonkers W."/>
            <person name="Kazan K."/>
            <person name="Kodira C.D."/>
            <person name="Koehrsen M."/>
            <person name="Kumar L."/>
            <person name="Lee Y.H."/>
            <person name="Li L."/>
            <person name="Manners J.M."/>
            <person name="Miranda-Saavedra D."/>
            <person name="Mukherjee M."/>
            <person name="Park G."/>
            <person name="Park J."/>
            <person name="Park S.Y."/>
            <person name="Proctor R.H."/>
            <person name="Regev A."/>
            <person name="Ruiz-Roldan M.C."/>
            <person name="Sain D."/>
            <person name="Sakthikumar S."/>
            <person name="Sykes S."/>
            <person name="Schwartz D.C."/>
            <person name="Turgeon B.G."/>
            <person name="Wapinski I."/>
            <person name="Yoder O."/>
            <person name="Young S."/>
            <person name="Zeng Q."/>
            <person name="Zhou S."/>
            <person name="Galagan J."/>
            <person name="Cuomo C.A."/>
            <person name="Kistler H.C."/>
            <person name="Rep M."/>
        </authorList>
    </citation>
    <scope>NUCLEOTIDE SEQUENCE [LARGE SCALE GENOMIC DNA]</scope>
    <source>
        <strain evidence="8">4287</strain>
    </source>
</reference>
<evidence type="ECO:0000256" key="4">
    <source>
        <dbReference type="ARBA" id="ARBA00023136"/>
    </source>
</evidence>
<dbReference type="KEGG" id="fox:FOXG_20958"/>
<dbReference type="VEuPathDB" id="FungiDB:FOXG_20958"/>
<feature type="transmembrane region" description="Helical" evidence="6">
    <location>
        <begin position="166"/>
        <end position="190"/>
    </location>
</feature>
<evidence type="ECO:0000256" key="2">
    <source>
        <dbReference type="ARBA" id="ARBA00022692"/>
    </source>
</evidence>
<protein>
    <recommendedName>
        <fullName evidence="7">Rhodopsin domain-containing protein</fullName>
    </recommendedName>
</protein>
<keyword evidence="2 6" id="KW-0812">Transmembrane</keyword>
<comment type="subcellular location">
    <subcellularLocation>
        <location evidence="1">Membrane</location>
        <topology evidence="1">Multi-pass membrane protein</topology>
    </subcellularLocation>
</comment>
<evidence type="ECO:0000313" key="8">
    <source>
        <dbReference type="EMBL" id="KNB13857.1"/>
    </source>
</evidence>
<keyword evidence="3 6" id="KW-1133">Transmembrane helix</keyword>
<feature type="transmembrane region" description="Helical" evidence="6">
    <location>
        <begin position="46"/>
        <end position="67"/>
    </location>
</feature>
<evidence type="ECO:0000259" key="7">
    <source>
        <dbReference type="Pfam" id="PF20684"/>
    </source>
</evidence>
<gene>
    <name evidence="8" type="ORF">FOXG_20958</name>
</gene>
<name>A0A0J9WS88_FUSO4</name>